<sequence>MALHHIYLIIHLLTATIWVGGHLILVIGFLPKALKNNDFSYIQKFEKTYEPIGMPSLLLLVITGILMAYNFGSGIGTWFSFSSSIETVVSLKITCLLISVCFAISAQTRVLPQLRKGNIKKLPEMAFHIISVTTLGVIMVILGSFVRYGGINL</sequence>
<evidence type="ECO:0008006" key="4">
    <source>
        <dbReference type="Google" id="ProtNLM"/>
    </source>
</evidence>
<evidence type="ECO:0000256" key="1">
    <source>
        <dbReference type="SAM" id="Phobius"/>
    </source>
</evidence>
<feature type="transmembrane region" description="Helical" evidence="1">
    <location>
        <begin position="125"/>
        <end position="146"/>
    </location>
</feature>
<gene>
    <name evidence="2" type="ORF">CCYN2B_380004</name>
</gene>
<dbReference type="Proteomes" id="UP000038055">
    <property type="component" value="Unassembled WGS sequence"/>
</dbReference>
<feature type="transmembrane region" description="Helical" evidence="1">
    <location>
        <begin position="52"/>
        <end position="72"/>
    </location>
</feature>
<evidence type="ECO:0000313" key="3">
    <source>
        <dbReference type="Proteomes" id="UP000038055"/>
    </source>
</evidence>
<dbReference type="RefSeq" id="WP_041992849.1">
    <property type="nucleotide sequence ID" value="NZ_CDOD01000032.1"/>
</dbReference>
<dbReference type="STRING" id="28189.CCYN74_330004"/>
<keyword evidence="1" id="KW-1133">Transmembrane helix</keyword>
<evidence type="ECO:0000313" key="2">
    <source>
        <dbReference type="EMBL" id="CEN36972.1"/>
    </source>
</evidence>
<keyword evidence="1" id="KW-0812">Transmembrane</keyword>
<dbReference type="AlphaFoldDB" id="A0A0B7HGE3"/>
<organism evidence="2 3">
    <name type="scientific">Capnocytophaga cynodegmi</name>
    <dbReference type="NCBI Taxonomy" id="28189"/>
    <lineage>
        <taxon>Bacteria</taxon>
        <taxon>Pseudomonadati</taxon>
        <taxon>Bacteroidota</taxon>
        <taxon>Flavobacteriia</taxon>
        <taxon>Flavobacteriales</taxon>
        <taxon>Flavobacteriaceae</taxon>
        <taxon>Capnocytophaga</taxon>
    </lineage>
</organism>
<keyword evidence="3" id="KW-1185">Reference proteome</keyword>
<reference evidence="3" key="1">
    <citation type="submission" date="2015-01" db="EMBL/GenBank/DDBJ databases">
        <authorList>
            <person name="MANFREDI Pablo"/>
        </authorList>
    </citation>
    <scope>NUCLEOTIDE SEQUENCE [LARGE SCALE GENOMIC DNA]</scope>
    <source>
        <strain evidence="3">Ccyn2B</strain>
    </source>
</reference>
<protein>
    <recommendedName>
        <fullName evidence="4">Copper resistance protein CopD</fullName>
    </recommendedName>
</protein>
<proteinExistence type="predicted"/>
<dbReference type="eggNOG" id="ENOG5032SW8">
    <property type="taxonomic scope" value="Bacteria"/>
</dbReference>
<name>A0A0B7HGE3_9FLAO</name>
<keyword evidence="1" id="KW-0472">Membrane</keyword>
<feature type="transmembrane region" description="Helical" evidence="1">
    <location>
        <begin position="6"/>
        <end position="31"/>
    </location>
</feature>
<feature type="transmembrane region" description="Helical" evidence="1">
    <location>
        <begin position="78"/>
        <end position="104"/>
    </location>
</feature>
<dbReference type="EMBL" id="CDOD01000032">
    <property type="protein sequence ID" value="CEN36972.1"/>
    <property type="molecule type" value="Genomic_DNA"/>
</dbReference>
<accession>A0A0B7HGE3</accession>